<feature type="compositionally biased region" description="Polar residues" evidence="1">
    <location>
        <begin position="155"/>
        <end position="169"/>
    </location>
</feature>
<protein>
    <submittedName>
        <fullName evidence="2">Uncharacterized protein</fullName>
    </submittedName>
</protein>
<keyword evidence="3" id="KW-1185">Reference proteome</keyword>
<feature type="region of interest" description="Disordered" evidence="1">
    <location>
        <begin position="1"/>
        <end position="49"/>
    </location>
</feature>
<feature type="compositionally biased region" description="Basic and acidic residues" evidence="1">
    <location>
        <begin position="13"/>
        <end position="27"/>
    </location>
</feature>
<feature type="region of interest" description="Disordered" evidence="1">
    <location>
        <begin position="97"/>
        <end position="170"/>
    </location>
</feature>
<dbReference type="EMBL" id="JBANRG010000127">
    <property type="protein sequence ID" value="KAK7434318.1"/>
    <property type="molecule type" value="Genomic_DNA"/>
</dbReference>
<dbReference type="Proteomes" id="UP001498398">
    <property type="component" value="Unassembled WGS sequence"/>
</dbReference>
<evidence type="ECO:0000256" key="1">
    <source>
        <dbReference type="SAM" id="MobiDB-lite"/>
    </source>
</evidence>
<comment type="caution">
    <text evidence="2">The sequence shown here is derived from an EMBL/GenBank/DDBJ whole genome shotgun (WGS) entry which is preliminary data.</text>
</comment>
<name>A0ABR1IM27_9AGAR</name>
<gene>
    <name evidence="2" type="ORF">VKT23_020268</name>
</gene>
<evidence type="ECO:0000313" key="2">
    <source>
        <dbReference type="EMBL" id="KAK7434318.1"/>
    </source>
</evidence>
<reference evidence="2 3" key="1">
    <citation type="submission" date="2024-01" db="EMBL/GenBank/DDBJ databases">
        <title>A draft genome for the cacao thread blight pathogen Marasmiellus scandens.</title>
        <authorList>
            <person name="Baruah I.K."/>
            <person name="Leung J."/>
            <person name="Bukari Y."/>
            <person name="Amoako-Attah I."/>
            <person name="Meinhardt L.W."/>
            <person name="Bailey B.A."/>
            <person name="Cohen S.P."/>
        </authorList>
    </citation>
    <scope>NUCLEOTIDE SEQUENCE [LARGE SCALE GENOMIC DNA]</scope>
    <source>
        <strain evidence="2 3">GH-19</strain>
    </source>
</reference>
<feature type="compositionally biased region" description="Low complexity" evidence="1">
    <location>
        <begin position="117"/>
        <end position="129"/>
    </location>
</feature>
<sequence>MTLNSTEYPIEEDCNKRIEDNGERYPSSDEEGQGYYKDDSSPPPRGVNMRVSEELNAAALKLDQSYAQLQEAESVALADYHAMQNAFRDYVRERTPFTATPMTPHGSPTKPKARAQTPSTPRTTVTSPRTKSRPETPTFSTPSRSQANPEPRTPKPNNFVPSTPGSTVRLTDFIPATPVETKEPQADIRPAWIVYFGRELQNLPDGKKKYRPAHGLFYNWSDALHLVSNYSDRVTRRFDNSADAERCYADFEKYDLFRFLEDPWVYNEQFIILRGVEPGTCRGRQVDFSIADI</sequence>
<organism evidence="2 3">
    <name type="scientific">Marasmiellus scandens</name>
    <dbReference type="NCBI Taxonomy" id="2682957"/>
    <lineage>
        <taxon>Eukaryota</taxon>
        <taxon>Fungi</taxon>
        <taxon>Dikarya</taxon>
        <taxon>Basidiomycota</taxon>
        <taxon>Agaricomycotina</taxon>
        <taxon>Agaricomycetes</taxon>
        <taxon>Agaricomycetidae</taxon>
        <taxon>Agaricales</taxon>
        <taxon>Marasmiineae</taxon>
        <taxon>Omphalotaceae</taxon>
        <taxon>Marasmiellus</taxon>
    </lineage>
</organism>
<evidence type="ECO:0000313" key="3">
    <source>
        <dbReference type="Proteomes" id="UP001498398"/>
    </source>
</evidence>
<proteinExistence type="predicted"/>
<accession>A0ABR1IM27</accession>
<feature type="compositionally biased region" description="Polar residues" evidence="1">
    <location>
        <begin position="135"/>
        <end position="148"/>
    </location>
</feature>